<dbReference type="EMBL" id="GECU01001046">
    <property type="protein sequence ID" value="JAT06661.1"/>
    <property type="molecule type" value="Transcribed_RNA"/>
</dbReference>
<feature type="domain" description="PiggyBac transposable element-derived protein" evidence="1">
    <location>
        <begin position="21"/>
        <end position="109"/>
    </location>
</feature>
<protein>
    <recommendedName>
        <fullName evidence="1">PiggyBac transposable element-derived protein domain-containing protein</fullName>
    </recommendedName>
</protein>
<gene>
    <name evidence="2" type="ORF">g.57254</name>
</gene>
<dbReference type="AlphaFoldDB" id="A0A1B6K5C2"/>
<feature type="non-terminal residue" evidence="2">
    <location>
        <position position="1"/>
    </location>
</feature>
<dbReference type="PANTHER" id="PTHR46599:SF3">
    <property type="entry name" value="PIGGYBAC TRANSPOSABLE ELEMENT-DERIVED PROTEIN 4"/>
    <property type="match status" value="1"/>
</dbReference>
<sequence>DLFHYHHSSHTSQQRGKDVFHFSDVFSKNEFLNIFWNLHFNHNPNPNVTVSERFFIAPILKHVKQMSKLFYTPGNKIAIDESTISFKGKVSFRVYNPMKPKKFGLKVFV</sequence>
<accession>A0A1B6K5C2</accession>
<reference evidence="2" key="1">
    <citation type="submission" date="2015-11" db="EMBL/GenBank/DDBJ databases">
        <title>De novo transcriptome assembly of four potential Pierce s Disease insect vectors from Arizona vineyards.</title>
        <authorList>
            <person name="Tassone E.E."/>
        </authorList>
    </citation>
    <scope>NUCLEOTIDE SEQUENCE</scope>
</reference>
<evidence type="ECO:0000259" key="1">
    <source>
        <dbReference type="Pfam" id="PF13843"/>
    </source>
</evidence>
<evidence type="ECO:0000313" key="2">
    <source>
        <dbReference type="EMBL" id="JAT06661.1"/>
    </source>
</evidence>
<dbReference type="Pfam" id="PF13843">
    <property type="entry name" value="DDE_Tnp_1_7"/>
    <property type="match status" value="1"/>
</dbReference>
<dbReference type="InterPro" id="IPR029526">
    <property type="entry name" value="PGBD"/>
</dbReference>
<dbReference type="PANTHER" id="PTHR46599">
    <property type="entry name" value="PIGGYBAC TRANSPOSABLE ELEMENT-DERIVED PROTEIN 4"/>
    <property type="match status" value="1"/>
</dbReference>
<proteinExistence type="predicted"/>
<name>A0A1B6K5C2_9HEMI</name>
<feature type="non-terminal residue" evidence="2">
    <location>
        <position position="109"/>
    </location>
</feature>
<organism evidence="2">
    <name type="scientific">Homalodisca liturata</name>
    <dbReference type="NCBI Taxonomy" id="320908"/>
    <lineage>
        <taxon>Eukaryota</taxon>
        <taxon>Metazoa</taxon>
        <taxon>Ecdysozoa</taxon>
        <taxon>Arthropoda</taxon>
        <taxon>Hexapoda</taxon>
        <taxon>Insecta</taxon>
        <taxon>Pterygota</taxon>
        <taxon>Neoptera</taxon>
        <taxon>Paraneoptera</taxon>
        <taxon>Hemiptera</taxon>
        <taxon>Auchenorrhyncha</taxon>
        <taxon>Membracoidea</taxon>
        <taxon>Cicadellidae</taxon>
        <taxon>Cicadellinae</taxon>
        <taxon>Proconiini</taxon>
        <taxon>Homalodisca</taxon>
    </lineage>
</organism>